<name>A0A3M7R4Q5_BRAPC</name>
<reference evidence="4 5" key="1">
    <citation type="journal article" date="2018" name="Sci. Rep.">
        <title>Genomic signatures of local adaptation to the degree of environmental predictability in rotifers.</title>
        <authorList>
            <person name="Franch-Gras L."/>
            <person name="Hahn C."/>
            <person name="Garcia-Roger E.M."/>
            <person name="Carmona M.J."/>
            <person name="Serra M."/>
            <person name="Gomez A."/>
        </authorList>
    </citation>
    <scope>NUCLEOTIDE SEQUENCE [LARGE SCALE GENOMIC DNA]</scope>
    <source>
        <strain evidence="4">HYR1</strain>
    </source>
</reference>
<evidence type="ECO:0000313" key="4">
    <source>
        <dbReference type="EMBL" id="RNA18439.1"/>
    </source>
</evidence>
<dbReference type="STRING" id="10195.A0A3M7R4Q5"/>
<keyword evidence="1" id="KW-0175">Coiled coil</keyword>
<feature type="coiled-coil region" evidence="1">
    <location>
        <begin position="81"/>
        <end position="129"/>
    </location>
</feature>
<dbReference type="InterPro" id="IPR000210">
    <property type="entry name" value="BTB/POZ_dom"/>
</dbReference>
<evidence type="ECO:0000313" key="5">
    <source>
        <dbReference type="Proteomes" id="UP000276133"/>
    </source>
</evidence>
<keyword evidence="5" id="KW-1185">Reference proteome</keyword>
<dbReference type="PROSITE" id="PS50097">
    <property type="entry name" value="BTB"/>
    <property type="match status" value="1"/>
</dbReference>
<feature type="compositionally biased region" description="Polar residues" evidence="2">
    <location>
        <begin position="400"/>
        <end position="417"/>
    </location>
</feature>
<dbReference type="Pfam" id="PF00651">
    <property type="entry name" value="BTB"/>
    <property type="match status" value="2"/>
</dbReference>
<dbReference type="InterPro" id="IPR011333">
    <property type="entry name" value="SKP1/BTB/POZ_sf"/>
</dbReference>
<feature type="compositionally biased region" description="Polar residues" evidence="2">
    <location>
        <begin position="380"/>
        <end position="392"/>
    </location>
</feature>
<feature type="region of interest" description="Disordered" evidence="2">
    <location>
        <begin position="368"/>
        <end position="426"/>
    </location>
</feature>
<dbReference type="SUPFAM" id="SSF54695">
    <property type="entry name" value="POZ domain"/>
    <property type="match status" value="1"/>
</dbReference>
<dbReference type="PANTHER" id="PTHR24413">
    <property type="entry name" value="SPECKLE-TYPE POZ PROTEIN"/>
    <property type="match status" value="1"/>
</dbReference>
<dbReference type="Proteomes" id="UP000276133">
    <property type="component" value="Unassembled WGS sequence"/>
</dbReference>
<evidence type="ECO:0000259" key="3">
    <source>
        <dbReference type="PROSITE" id="PS50097"/>
    </source>
</evidence>
<dbReference type="EMBL" id="REGN01004241">
    <property type="protein sequence ID" value="RNA18439.1"/>
    <property type="molecule type" value="Genomic_DNA"/>
</dbReference>
<comment type="caution">
    <text evidence="4">The sequence shown here is derived from an EMBL/GenBank/DDBJ whole genome shotgun (WGS) entry which is preliminary data.</text>
</comment>
<evidence type="ECO:0000256" key="2">
    <source>
        <dbReference type="SAM" id="MobiDB-lite"/>
    </source>
</evidence>
<feature type="domain" description="BTB" evidence="3">
    <location>
        <begin position="157"/>
        <end position="269"/>
    </location>
</feature>
<dbReference type="Gene3D" id="1.25.40.420">
    <property type="match status" value="1"/>
</dbReference>
<proteinExistence type="predicted"/>
<evidence type="ECO:0000256" key="1">
    <source>
        <dbReference type="SAM" id="Coils"/>
    </source>
</evidence>
<dbReference type="AlphaFoldDB" id="A0A3M7R4Q5"/>
<accession>A0A3M7R4Q5</accession>
<dbReference type="SMART" id="SM00225">
    <property type="entry name" value="BTB"/>
    <property type="match status" value="1"/>
</dbReference>
<sequence>MDSARRKRECKKHEKRSNDVLRSCETCGRNFLLCDICRPAKNLDAPSSICIKCAPSYKTLKIILDKKDAEIFDLQHKLNRIDSDIRTNEDLKKQIANLRRQNDELKAQIANLKERNEYLSKTNEKIQVKCDKMTDDFKAKYEFIRDMKNLLKNQNYADCFLNVNEIRYPAHRCIISARSPVLKNLVDLVSTMSPTPLPLPLPPVQTKTDKSRIRKDKFSKLDESTVFNNHNSKTHSENSSNVIELKEVDPNIMPFIINFIYSGETESINEKNVQSIMKAADVLELNGLRTSCLVFMEGQLNRLTCIPILIEAFELNHERLKKKCLNFIQKENIDLTSSPQWTEFKNENPKLALNMYERYVKERSLLSAHSKAKNEESNEKANLSTRSNQLNPIKNPHPPQWNNNSHGTIFSNKATNNGKKKLTVDR</sequence>
<gene>
    <name evidence="4" type="ORF">BpHYR1_034260</name>
</gene>
<dbReference type="CDD" id="cd18186">
    <property type="entry name" value="BTB_POZ_ZBTB_KLHL-like"/>
    <property type="match status" value="1"/>
</dbReference>
<protein>
    <submittedName>
        <fullName evidence="4">Kelch 41</fullName>
    </submittedName>
</protein>
<dbReference type="Gene3D" id="3.30.710.10">
    <property type="entry name" value="Potassium Channel Kv1.1, Chain A"/>
    <property type="match status" value="1"/>
</dbReference>
<dbReference type="Gene3D" id="1.20.5.340">
    <property type="match status" value="1"/>
</dbReference>
<dbReference type="OrthoDB" id="6434910at2759"/>
<organism evidence="4 5">
    <name type="scientific">Brachionus plicatilis</name>
    <name type="common">Marine rotifer</name>
    <name type="synonym">Brachionus muelleri</name>
    <dbReference type="NCBI Taxonomy" id="10195"/>
    <lineage>
        <taxon>Eukaryota</taxon>
        <taxon>Metazoa</taxon>
        <taxon>Spiralia</taxon>
        <taxon>Gnathifera</taxon>
        <taxon>Rotifera</taxon>
        <taxon>Eurotatoria</taxon>
        <taxon>Monogononta</taxon>
        <taxon>Pseudotrocha</taxon>
        <taxon>Ploima</taxon>
        <taxon>Brachionidae</taxon>
        <taxon>Brachionus</taxon>
    </lineage>
</organism>